<keyword evidence="2" id="KW-0472">Membrane</keyword>
<feature type="region of interest" description="Disordered" evidence="1">
    <location>
        <begin position="137"/>
        <end position="159"/>
    </location>
</feature>
<evidence type="ECO:0000256" key="2">
    <source>
        <dbReference type="SAM" id="Phobius"/>
    </source>
</evidence>
<dbReference type="AlphaFoldDB" id="A0A1F7JNV5"/>
<dbReference type="Proteomes" id="UP000176376">
    <property type="component" value="Unassembled WGS sequence"/>
</dbReference>
<protein>
    <submittedName>
        <fullName evidence="3">Uncharacterized protein</fullName>
    </submittedName>
</protein>
<evidence type="ECO:0000313" key="3">
    <source>
        <dbReference type="EMBL" id="OGK57312.1"/>
    </source>
</evidence>
<evidence type="ECO:0000256" key="1">
    <source>
        <dbReference type="SAM" id="MobiDB-lite"/>
    </source>
</evidence>
<proteinExistence type="predicted"/>
<feature type="compositionally biased region" description="Polar residues" evidence="1">
    <location>
        <begin position="145"/>
        <end position="158"/>
    </location>
</feature>
<dbReference type="EMBL" id="MGAY01000006">
    <property type="protein sequence ID" value="OGK57312.1"/>
    <property type="molecule type" value="Genomic_DNA"/>
</dbReference>
<keyword evidence="2" id="KW-1133">Transmembrane helix</keyword>
<feature type="transmembrane region" description="Helical" evidence="2">
    <location>
        <begin position="17"/>
        <end position="38"/>
    </location>
</feature>
<comment type="caution">
    <text evidence="3">The sequence shown here is derived from an EMBL/GenBank/DDBJ whole genome shotgun (WGS) entry which is preliminary data.</text>
</comment>
<dbReference type="STRING" id="1802074.A3J15_01315"/>
<organism evidence="3 4">
    <name type="scientific">Candidatus Roizmanbacteria bacterium RIFCSPLOWO2_02_FULL_38_10</name>
    <dbReference type="NCBI Taxonomy" id="1802074"/>
    <lineage>
        <taxon>Bacteria</taxon>
        <taxon>Candidatus Roizmaniibacteriota</taxon>
    </lineage>
</organism>
<reference evidence="3 4" key="1">
    <citation type="journal article" date="2016" name="Nat. Commun.">
        <title>Thousands of microbial genomes shed light on interconnected biogeochemical processes in an aquifer system.</title>
        <authorList>
            <person name="Anantharaman K."/>
            <person name="Brown C.T."/>
            <person name="Hug L.A."/>
            <person name="Sharon I."/>
            <person name="Castelle C.J."/>
            <person name="Probst A.J."/>
            <person name="Thomas B.C."/>
            <person name="Singh A."/>
            <person name="Wilkins M.J."/>
            <person name="Karaoz U."/>
            <person name="Brodie E.L."/>
            <person name="Williams K.H."/>
            <person name="Hubbard S.S."/>
            <person name="Banfield J.F."/>
        </authorList>
    </citation>
    <scope>NUCLEOTIDE SEQUENCE [LARGE SCALE GENOMIC DNA]</scope>
</reference>
<keyword evidence="2" id="KW-0812">Transmembrane</keyword>
<accession>A0A1F7JNV5</accession>
<evidence type="ECO:0000313" key="4">
    <source>
        <dbReference type="Proteomes" id="UP000176376"/>
    </source>
</evidence>
<gene>
    <name evidence="3" type="ORF">A3J15_01315</name>
</gene>
<name>A0A1F7JNV5_9BACT</name>
<sequence>MDLKISQLLRYHKRTQLALLSLGVFVIFISILVVNLAVNSDQLKNLFASAAEAGQCRVSLSGVNSCMMGDGRGLRIYNMTPSGPGCNYRGNPASLYFTVRDLAPGQSVCQSQEWFRNQLEGSGNWGNCCSNWSDLGSKQPAGQPRPTNSLPNRQTPTNRPIRKCQVRRLSTTNQCSRGMYKRATFECWGDNRKISSDVKARGSESVPPCLNKEQWQAEAQQLCNERCAAQSGGSPDNSRGSGQGQTQITNIPTICGRDCTVNGQPSSCPTGFTCRRTICPLGTQCTSQISYSCYDSRWPNDYNCDGVGSDPWDPIIVPTGDTVRSFPTSCSYVENSLSPSLECDTRNSYETVRFQCRDTIGTSTTHQLDGVDYLNSIQKDGCSLVGGRMRCLNDVNCKTRSQWLTLATNSCSAQCGVYRSSSIGGPIGSLYPSPTSRTQKDPLCTNQYCTTSASCNSYVPGPGGQTPAQQVCRLDPIRGGNQKYCCVVPEAGGSGSNGYGTAGDSSAISCGFWPCPYGFSCVNSYCVAENSY</sequence>